<evidence type="ECO:0000313" key="3">
    <source>
        <dbReference type="Proteomes" id="UP000029516"/>
    </source>
</evidence>
<proteinExistence type="predicted"/>
<dbReference type="Proteomes" id="UP000029516">
    <property type="component" value="Chromosome"/>
</dbReference>
<dbReference type="EMBL" id="CP009458">
    <property type="protein sequence ID" value="AIR61145.1"/>
    <property type="molecule type" value="Genomic_DNA"/>
</dbReference>
<dbReference type="AlphaFoldDB" id="A0AAN0S4P6"/>
<reference evidence="2 3" key="1">
    <citation type="submission" date="2014-09" db="EMBL/GenBank/DDBJ databases">
        <authorList>
            <person name="Chan K.-G."/>
        </authorList>
    </citation>
    <scope>NUCLEOTIDE SEQUENCE [LARGE SCALE GENOMIC DNA]</scope>
    <source>
        <strain evidence="2 3">M006</strain>
    </source>
</reference>
<evidence type="ECO:0008006" key="4">
    <source>
        <dbReference type="Google" id="ProtNLM"/>
    </source>
</evidence>
<protein>
    <recommendedName>
        <fullName evidence="4">DUF1120 domain-containing protein</fullName>
    </recommendedName>
</protein>
<accession>A0AAN0S4P6</accession>
<organism evidence="2 3">
    <name type="scientific">Cedecea neteri</name>
    <dbReference type="NCBI Taxonomy" id="158822"/>
    <lineage>
        <taxon>Bacteria</taxon>
        <taxon>Pseudomonadati</taxon>
        <taxon>Pseudomonadota</taxon>
        <taxon>Gammaproteobacteria</taxon>
        <taxon>Enterobacterales</taxon>
        <taxon>Enterobacteriaceae</taxon>
        <taxon>Cedecea</taxon>
    </lineage>
</organism>
<sequence>MQKSICALAVLAATATSFTAQAADTVDLTVIGTITPSVCVPTLAGGGVYDVGTIKAATLSATALNGVTTQTKQLSIVCDAPTKVAIKAVNKRLNTAADTTEVAATGAAPAPTSLVTWRGHNVVGLGLDGSSRIGGYSLYNTGTVNADNNTVDVITADDAAHTAWTKGSGTPNMYGIGAAPRLLTVAATGTTVPVAFTSLTMNVSATVYVNKASELDLTKDIKLNGMTTLEMVYL</sequence>
<keyword evidence="1" id="KW-0732">Signal</keyword>
<evidence type="ECO:0000313" key="2">
    <source>
        <dbReference type="EMBL" id="AIR61145.1"/>
    </source>
</evidence>
<gene>
    <name evidence="2" type="ORF">LH23_10855</name>
</gene>
<dbReference type="KEGG" id="cem:LH23_10855"/>
<name>A0AAN0S4P6_9ENTR</name>
<dbReference type="InterPro" id="IPR010546">
    <property type="entry name" value="DUF1120"/>
</dbReference>
<feature type="signal peptide" evidence="1">
    <location>
        <begin position="1"/>
        <end position="22"/>
    </location>
</feature>
<evidence type="ECO:0000256" key="1">
    <source>
        <dbReference type="SAM" id="SignalP"/>
    </source>
</evidence>
<dbReference type="Pfam" id="PF06551">
    <property type="entry name" value="DUF1120"/>
    <property type="match status" value="1"/>
</dbReference>
<feature type="chain" id="PRO_5043029766" description="DUF1120 domain-containing protein" evidence="1">
    <location>
        <begin position="23"/>
        <end position="234"/>
    </location>
</feature>